<protein>
    <submittedName>
        <fullName evidence="2">Uncharacterized protein</fullName>
    </submittedName>
</protein>
<feature type="compositionally biased region" description="Polar residues" evidence="1">
    <location>
        <begin position="61"/>
        <end position="72"/>
    </location>
</feature>
<feature type="compositionally biased region" description="Low complexity" evidence="1">
    <location>
        <begin position="19"/>
        <end position="30"/>
    </location>
</feature>
<dbReference type="AlphaFoldDB" id="A0A812JFB8"/>
<keyword evidence="3" id="KW-1185">Reference proteome</keyword>
<reference evidence="2" key="1">
    <citation type="submission" date="2021-02" db="EMBL/GenBank/DDBJ databases">
        <authorList>
            <person name="Dougan E. K."/>
            <person name="Rhodes N."/>
            <person name="Thang M."/>
            <person name="Chan C."/>
        </authorList>
    </citation>
    <scope>NUCLEOTIDE SEQUENCE</scope>
</reference>
<evidence type="ECO:0000313" key="3">
    <source>
        <dbReference type="Proteomes" id="UP000604046"/>
    </source>
</evidence>
<dbReference type="OrthoDB" id="428612at2759"/>
<feature type="region of interest" description="Disordered" evidence="1">
    <location>
        <begin position="187"/>
        <end position="208"/>
    </location>
</feature>
<proteinExistence type="predicted"/>
<feature type="region of interest" description="Disordered" evidence="1">
    <location>
        <begin position="49"/>
        <end position="104"/>
    </location>
</feature>
<feature type="compositionally biased region" description="Polar residues" evidence="1">
    <location>
        <begin position="128"/>
        <end position="143"/>
    </location>
</feature>
<evidence type="ECO:0000256" key="1">
    <source>
        <dbReference type="SAM" id="MobiDB-lite"/>
    </source>
</evidence>
<feature type="compositionally biased region" description="Basic and acidic residues" evidence="1">
    <location>
        <begin position="187"/>
        <end position="200"/>
    </location>
</feature>
<dbReference type="EMBL" id="CAJNDS010000432">
    <property type="protein sequence ID" value="CAE7205413.1"/>
    <property type="molecule type" value="Genomic_DNA"/>
</dbReference>
<feature type="region of interest" description="Disordered" evidence="1">
    <location>
        <begin position="1"/>
        <end position="36"/>
    </location>
</feature>
<comment type="caution">
    <text evidence="2">The sequence shown here is derived from an EMBL/GenBank/DDBJ whole genome shotgun (WGS) entry which is preliminary data.</text>
</comment>
<feature type="compositionally biased region" description="Basic and acidic residues" evidence="1">
    <location>
        <begin position="1"/>
        <end position="18"/>
    </location>
</feature>
<gene>
    <name evidence="2" type="ORF">SNAT2548_LOCUS6476</name>
</gene>
<dbReference type="Proteomes" id="UP000604046">
    <property type="component" value="Unassembled WGS sequence"/>
</dbReference>
<name>A0A812JFB8_9DINO</name>
<sequence>MPGSAPHEEKQEKQEKPEAATSTSDTGADATDARHDAGVVVETRILSVNNNRTSAEKPAIQTRQSTGESGNFTVHMLSNDVTPNKSTDPKVKVVPRPTKAPSKDDFVIHIKSLERVDGKKPFRRSKSKSTTMPSEKRAATTTKGNVQINVWTITEAPQSESKVKPSRLEYDNGPWANDWGDEWKLEADEPKQQRKVKELPVYEQSFQG</sequence>
<accession>A0A812JFB8</accession>
<evidence type="ECO:0000313" key="2">
    <source>
        <dbReference type="EMBL" id="CAE7205413.1"/>
    </source>
</evidence>
<organism evidence="2 3">
    <name type="scientific">Symbiodinium natans</name>
    <dbReference type="NCBI Taxonomy" id="878477"/>
    <lineage>
        <taxon>Eukaryota</taxon>
        <taxon>Sar</taxon>
        <taxon>Alveolata</taxon>
        <taxon>Dinophyceae</taxon>
        <taxon>Suessiales</taxon>
        <taxon>Symbiodiniaceae</taxon>
        <taxon>Symbiodinium</taxon>
    </lineage>
</organism>
<feature type="region of interest" description="Disordered" evidence="1">
    <location>
        <begin position="117"/>
        <end position="143"/>
    </location>
</feature>